<dbReference type="GO" id="GO:0019323">
    <property type="term" value="P:pentose catabolic process"/>
    <property type="evidence" value="ECO:0007669"/>
    <property type="project" value="UniProtKB-UniRule"/>
</dbReference>
<dbReference type="Proteomes" id="UP000075025">
    <property type="component" value="Unassembled WGS sequence"/>
</dbReference>
<comment type="function">
    <text evidence="10">Catalyzes the reversible epimerization of D-ribulose 5-phosphate to D-xylulose 5-phosphate.</text>
</comment>
<feature type="binding site" evidence="10 13">
    <location>
        <position position="50"/>
    </location>
    <ligand>
        <name>a divalent metal cation</name>
        <dbReference type="ChEBI" id="CHEBI:60240"/>
    </ligand>
</feature>
<dbReference type="GO" id="GO:0046872">
    <property type="term" value="F:metal ion binding"/>
    <property type="evidence" value="ECO:0007669"/>
    <property type="project" value="UniProtKB-UniRule"/>
</dbReference>
<evidence type="ECO:0000256" key="5">
    <source>
        <dbReference type="ARBA" id="ARBA00001954"/>
    </source>
</evidence>
<comment type="caution">
    <text evidence="15">The sequence shown here is derived from an EMBL/GenBank/DDBJ whole genome shotgun (WGS) entry which is preliminary data.</text>
</comment>
<dbReference type="InterPro" id="IPR026019">
    <property type="entry name" value="Ribul_P_3_epim"/>
</dbReference>
<evidence type="ECO:0000256" key="11">
    <source>
        <dbReference type="PIRNR" id="PIRNR001461"/>
    </source>
</evidence>
<dbReference type="PIRSF" id="PIRSF001461">
    <property type="entry name" value="RPE"/>
    <property type="match status" value="1"/>
</dbReference>
<evidence type="ECO:0000256" key="13">
    <source>
        <dbReference type="PIRSR" id="PIRSR001461-2"/>
    </source>
</evidence>
<feature type="binding site" evidence="10 13">
    <location>
        <position position="190"/>
    </location>
    <ligand>
        <name>a divalent metal cation</name>
        <dbReference type="ChEBI" id="CHEBI:60240"/>
    </ligand>
</feature>
<dbReference type="EMBL" id="LDRT01000002">
    <property type="protein sequence ID" value="KTR96768.1"/>
    <property type="molecule type" value="Genomic_DNA"/>
</dbReference>
<dbReference type="NCBIfam" id="TIGR01163">
    <property type="entry name" value="rpe"/>
    <property type="match status" value="1"/>
</dbReference>
<dbReference type="PROSITE" id="PS01085">
    <property type="entry name" value="RIBUL_P_3_EPIMER_1"/>
    <property type="match status" value="1"/>
</dbReference>
<comment type="catalytic activity">
    <reaction evidence="1 10 11">
        <text>D-ribulose 5-phosphate = D-xylulose 5-phosphate</text>
        <dbReference type="Rhea" id="RHEA:13677"/>
        <dbReference type="ChEBI" id="CHEBI:57737"/>
        <dbReference type="ChEBI" id="CHEBI:58121"/>
        <dbReference type="EC" id="5.1.3.1"/>
    </reaction>
</comment>
<organism evidence="15 16">
    <name type="scientific">Microbacterium testaceum</name>
    <name type="common">Aureobacterium testaceum</name>
    <name type="synonym">Brevibacterium testaceum</name>
    <dbReference type="NCBI Taxonomy" id="2033"/>
    <lineage>
        <taxon>Bacteria</taxon>
        <taxon>Bacillati</taxon>
        <taxon>Actinomycetota</taxon>
        <taxon>Actinomycetes</taxon>
        <taxon>Micrococcales</taxon>
        <taxon>Microbacteriaceae</taxon>
        <taxon>Microbacterium</taxon>
    </lineage>
</organism>
<evidence type="ECO:0000256" key="10">
    <source>
        <dbReference type="HAMAP-Rule" id="MF_02227"/>
    </source>
</evidence>
<keyword evidence="13" id="KW-0464">Manganese</keyword>
<feature type="active site" description="Proton acceptor" evidence="10 12">
    <location>
        <position position="50"/>
    </location>
</feature>
<feature type="binding site" evidence="14">
    <location>
        <position position="192"/>
    </location>
    <ligand>
        <name>substrate</name>
    </ligand>
</feature>
<evidence type="ECO:0000313" key="16">
    <source>
        <dbReference type="Proteomes" id="UP000075025"/>
    </source>
</evidence>
<evidence type="ECO:0000256" key="12">
    <source>
        <dbReference type="PIRSR" id="PIRSR001461-1"/>
    </source>
</evidence>
<dbReference type="InterPro" id="IPR013785">
    <property type="entry name" value="Aldolase_TIM"/>
</dbReference>
<evidence type="ECO:0000256" key="14">
    <source>
        <dbReference type="PIRSR" id="PIRSR001461-3"/>
    </source>
</evidence>
<feature type="binding site" evidence="10 13">
    <location>
        <position position="48"/>
    </location>
    <ligand>
        <name>a divalent metal cation</name>
        <dbReference type="ChEBI" id="CHEBI:60240"/>
    </ligand>
</feature>
<protein>
    <recommendedName>
        <fullName evidence="7 10">Ribulose-phosphate 3-epimerase</fullName>
        <ecNumber evidence="7 10">5.1.3.1</ecNumber>
    </recommendedName>
</protein>
<dbReference type="GO" id="GO:0005737">
    <property type="term" value="C:cytoplasm"/>
    <property type="evidence" value="ECO:0007669"/>
    <property type="project" value="UniProtKB-ARBA"/>
</dbReference>
<dbReference type="EC" id="5.1.3.1" evidence="7 10"/>
<dbReference type="CDD" id="cd00429">
    <property type="entry name" value="RPE"/>
    <property type="match status" value="1"/>
</dbReference>
<keyword evidence="13" id="KW-0862">Zinc</keyword>
<feature type="binding site" evidence="10 14">
    <location>
        <position position="81"/>
    </location>
    <ligand>
        <name>substrate</name>
    </ligand>
</feature>
<dbReference type="FunFam" id="3.20.20.70:FF:000004">
    <property type="entry name" value="Ribulose-phosphate 3-epimerase"/>
    <property type="match status" value="1"/>
</dbReference>
<feature type="binding site" evidence="10 14">
    <location>
        <begin position="212"/>
        <end position="213"/>
    </location>
    <ligand>
        <name>substrate</name>
    </ligand>
</feature>
<dbReference type="Gene3D" id="3.20.20.70">
    <property type="entry name" value="Aldolase class I"/>
    <property type="match status" value="1"/>
</dbReference>
<comment type="similarity">
    <text evidence="6 10 11">Belongs to the ribulose-phosphate 3-epimerase family.</text>
</comment>
<comment type="pathway">
    <text evidence="10">Carbohydrate degradation.</text>
</comment>
<evidence type="ECO:0000256" key="3">
    <source>
        <dbReference type="ARBA" id="ARBA00001941"/>
    </source>
</evidence>
<proteinExistence type="inferred from homology"/>
<feature type="binding site" evidence="10 14">
    <location>
        <begin position="157"/>
        <end position="160"/>
    </location>
    <ligand>
        <name>substrate</name>
    </ligand>
</feature>
<keyword evidence="10 11" id="KW-0119">Carbohydrate metabolism</keyword>
<dbReference type="HAMAP" id="MF_02227">
    <property type="entry name" value="RPE"/>
    <property type="match status" value="1"/>
</dbReference>
<evidence type="ECO:0000256" key="4">
    <source>
        <dbReference type="ARBA" id="ARBA00001947"/>
    </source>
</evidence>
<keyword evidence="9 10" id="KW-0413">Isomerase</keyword>
<dbReference type="Pfam" id="PF00834">
    <property type="entry name" value="Ribul_P_3_epim"/>
    <property type="match status" value="1"/>
</dbReference>
<keyword evidence="8 10" id="KW-0479">Metal-binding</keyword>
<evidence type="ECO:0000256" key="9">
    <source>
        <dbReference type="ARBA" id="ARBA00023235"/>
    </source>
</evidence>
<keyword evidence="13" id="KW-0170">Cobalt</keyword>
<dbReference type="GO" id="GO:0004750">
    <property type="term" value="F:D-ribulose-phosphate 3-epimerase activity"/>
    <property type="evidence" value="ECO:0007669"/>
    <property type="project" value="UniProtKB-UniRule"/>
</dbReference>
<sequence>MRAGCAATAAHNGRVPTDSPRINPSILAADFVNMEAELARIAGADFVHVDVMDNHFVPNLTFGPQMVGRIQETSPVPLDVHLMIDDPDRWAPAYAELGAASVTFHLEAAASPIALARRLRSIGARAGVAVKPGTPVENLFDSLNEFDQILVMTVEPGFGGQSFMPETMPKLRALADEAKRRGSNVWLQVDGGIGESTIAQAAEAGADTFVAGSAVFGADDPDRAIQSLRAAAARHRH</sequence>
<dbReference type="PATRIC" id="fig|2033.6.peg.1486"/>
<dbReference type="InterPro" id="IPR011060">
    <property type="entry name" value="RibuloseP-bd_barrel"/>
</dbReference>
<dbReference type="NCBIfam" id="NF004076">
    <property type="entry name" value="PRK05581.1-4"/>
    <property type="match status" value="1"/>
</dbReference>
<dbReference type="PANTHER" id="PTHR11749">
    <property type="entry name" value="RIBULOSE-5-PHOSPHATE-3-EPIMERASE"/>
    <property type="match status" value="1"/>
</dbReference>
<dbReference type="GO" id="GO:0006098">
    <property type="term" value="P:pentose-phosphate shunt"/>
    <property type="evidence" value="ECO:0007669"/>
    <property type="project" value="UniProtKB-UniRule"/>
</dbReference>
<comment type="cofactor">
    <cofactor evidence="10 13">
        <name>a divalent metal cation</name>
        <dbReference type="ChEBI" id="CHEBI:60240"/>
    </cofactor>
    <text evidence="10 13">Binds 1 divalent metal cation per subunit.</text>
</comment>
<evidence type="ECO:0000313" key="15">
    <source>
        <dbReference type="EMBL" id="KTR96768.1"/>
    </source>
</evidence>
<dbReference type="SUPFAM" id="SSF51366">
    <property type="entry name" value="Ribulose-phoshate binding barrel"/>
    <property type="match status" value="1"/>
</dbReference>
<comment type="cofactor">
    <cofactor evidence="2">
        <name>Mn(2+)</name>
        <dbReference type="ChEBI" id="CHEBI:29035"/>
    </cofactor>
</comment>
<dbReference type="InterPro" id="IPR000056">
    <property type="entry name" value="Ribul_P_3_epim-like"/>
</dbReference>
<comment type="cofactor">
    <cofactor evidence="5">
        <name>Fe(2+)</name>
        <dbReference type="ChEBI" id="CHEBI:29033"/>
    </cofactor>
</comment>
<feature type="binding site" evidence="10 13">
    <location>
        <position position="81"/>
    </location>
    <ligand>
        <name>a divalent metal cation</name>
        <dbReference type="ChEBI" id="CHEBI:60240"/>
    </ligand>
</feature>
<reference evidence="15 16" key="1">
    <citation type="journal article" date="2016" name="Front. Microbiol.">
        <title>Genomic Resource of Rice Seed Associated Bacteria.</title>
        <authorList>
            <person name="Midha S."/>
            <person name="Bansal K."/>
            <person name="Sharma S."/>
            <person name="Kumar N."/>
            <person name="Patil P.P."/>
            <person name="Chaudhry V."/>
            <person name="Patil P.B."/>
        </authorList>
    </citation>
    <scope>NUCLEOTIDE SEQUENCE [LARGE SCALE GENOMIC DNA]</scope>
    <source>
        <strain evidence="15 16">NS220</strain>
    </source>
</reference>
<feature type="binding site" evidence="10">
    <location>
        <begin position="190"/>
        <end position="192"/>
    </location>
    <ligand>
        <name>substrate</name>
    </ligand>
</feature>
<dbReference type="PROSITE" id="PS01086">
    <property type="entry name" value="RIBUL_P_3_EPIMER_2"/>
    <property type="match status" value="1"/>
</dbReference>
<evidence type="ECO:0000256" key="6">
    <source>
        <dbReference type="ARBA" id="ARBA00009541"/>
    </source>
</evidence>
<gene>
    <name evidence="10" type="primary">rpe</name>
    <name evidence="15" type="ORF">NS220_00415</name>
</gene>
<dbReference type="AlphaFoldDB" id="A0A147F1L7"/>
<evidence type="ECO:0000256" key="1">
    <source>
        <dbReference type="ARBA" id="ARBA00001782"/>
    </source>
</evidence>
<evidence type="ECO:0000256" key="2">
    <source>
        <dbReference type="ARBA" id="ARBA00001936"/>
    </source>
</evidence>
<evidence type="ECO:0000256" key="8">
    <source>
        <dbReference type="ARBA" id="ARBA00022723"/>
    </source>
</evidence>
<comment type="cofactor">
    <cofactor evidence="3">
        <name>Co(2+)</name>
        <dbReference type="ChEBI" id="CHEBI:48828"/>
    </cofactor>
</comment>
<comment type="cofactor">
    <cofactor evidence="4">
        <name>Zn(2+)</name>
        <dbReference type="ChEBI" id="CHEBI:29105"/>
    </cofactor>
</comment>
<accession>A0A147F1L7</accession>
<feature type="binding site" evidence="10 14">
    <location>
        <position position="25"/>
    </location>
    <ligand>
        <name>substrate</name>
    </ligand>
</feature>
<feature type="active site" description="Proton donor" evidence="10 12">
    <location>
        <position position="190"/>
    </location>
</feature>
<evidence type="ECO:0000256" key="7">
    <source>
        <dbReference type="ARBA" id="ARBA00013188"/>
    </source>
</evidence>
<name>A0A147F1L7_MICTE</name>